<dbReference type="AlphaFoldDB" id="A0AAV3PKA4"/>
<dbReference type="EMBL" id="BAABME010001931">
    <property type="protein sequence ID" value="GAA0152182.1"/>
    <property type="molecule type" value="Genomic_DNA"/>
</dbReference>
<dbReference type="Proteomes" id="UP001454036">
    <property type="component" value="Unassembled WGS sequence"/>
</dbReference>
<reference evidence="1 2" key="1">
    <citation type="submission" date="2024-01" db="EMBL/GenBank/DDBJ databases">
        <title>The complete chloroplast genome sequence of Lithospermum erythrorhizon: insights into the phylogenetic relationship among Boraginaceae species and the maternal lineages of purple gromwells.</title>
        <authorList>
            <person name="Okada T."/>
            <person name="Watanabe K."/>
        </authorList>
    </citation>
    <scope>NUCLEOTIDE SEQUENCE [LARGE SCALE GENOMIC DNA]</scope>
</reference>
<evidence type="ECO:0000313" key="1">
    <source>
        <dbReference type="EMBL" id="GAA0152182.1"/>
    </source>
</evidence>
<proteinExistence type="predicted"/>
<keyword evidence="2" id="KW-1185">Reference proteome</keyword>
<gene>
    <name evidence="1" type="ORF">LIER_10725</name>
</gene>
<organism evidence="1 2">
    <name type="scientific">Lithospermum erythrorhizon</name>
    <name type="common">Purple gromwell</name>
    <name type="synonym">Lithospermum officinale var. erythrorhizon</name>
    <dbReference type="NCBI Taxonomy" id="34254"/>
    <lineage>
        <taxon>Eukaryota</taxon>
        <taxon>Viridiplantae</taxon>
        <taxon>Streptophyta</taxon>
        <taxon>Embryophyta</taxon>
        <taxon>Tracheophyta</taxon>
        <taxon>Spermatophyta</taxon>
        <taxon>Magnoliopsida</taxon>
        <taxon>eudicotyledons</taxon>
        <taxon>Gunneridae</taxon>
        <taxon>Pentapetalae</taxon>
        <taxon>asterids</taxon>
        <taxon>lamiids</taxon>
        <taxon>Boraginales</taxon>
        <taxon>Boraginaceae</taxon>
        <taxon>Boraginoideae</taxon>
        <taxon>Lithospermeae</taxon>
        <taxon>Lithospermum</taxon>
    </lineage>
</organism>
<name>A0AAV3PKA4_LITER</name>
<protein>
    <submittedName>
        <fullName evidence="1">Uncharacterized protein</fullName>
    </submittedName>
</protein>
<sequence>MPSGSCCSQLGWQMWCWSLSQMGRGGCAQTLPPSTKPVRRDVTPFLTLIGQRTPVQGYKYRGKGARRRVLSLFEVKREEKWPVIWVAISKASKIQVLELFLSSLCNCDVSTMVERVLKVKDKGGRIRLKSLLDAPNSGGEMTEFFMYIPNTSLFQFLAMLANKEAI</sequence>
<accession>A0AAV3PKA4</accession>
<evidence type="ECO:0000313" key="2">
    <source>
        <dbReference type="Proteomes" id="UP001454036"/>
    </source>
</evidence>
<comment type="caution">
    <text evidence="1">The sequence shown here is derived from an EMBL/GenBank/DDBJ whole genome shotgun (WGS) entry which is preliminary data.</text>
</comment>